<dbReference type="PANTHER" id="PTHR46520:SF1">
    <property type="entry name" value="SERINE BETA-LACTAMASE-LIKE PROTEIN LACTB, MITOCHONDRIAL"/>
    <property type="match status" value="1"/>
</dbReference>
<dbReference type="GO" id="GO:0005739">
    <property type="term" value="C:mitochondrion"/>
    <property type="evidence" value="ECO:0007669"/>
    <property type="project" value="TreeGrafter"/>
</dbReference>
<dbReference type="Gene3D" id="3.40.710.10">
    <property type="entry name" value="DD-peptidase/beta-lactamase superfamily"/>
    <property type="match status" value="1"/>
</dbReference>
<name>A0AA36D1J0_9BILA</name>
<dbReference type="SUPFAM" id="SSF56601">
    <property type="entry name" value="beta-lactamase/transpeptidase-like"/>
    <property type="match status" value="1"/>
</dbReference>
<gene>
    <name evidence="2" type="ORF">MSPICULIGERA_LOCUS16623</name>
</gene>
<dbReference type="GO" id="GO:0006508">
    <property type="term" value="P:proteolysis"/>
    <property type="evidence" value="ECO:0007669"/>
    <property type="project" value="TreeGrafter"/>
</dbReference>
<evidence type="ECO:0000313" key="3">
    <source>
        <dbReference type="Proteomes" id="UP001177023"/>
    </source>
</evidence>
<dbReference type="GO" id="GO:0008233">
    <property type="term" value="F:peptidase activity"/>
    <property type="evidence" value="ECO:0007669"/>
    <property type="project" value="TreeGrafter"/>
</dbReference>
<dbReference type="PANTHER" id="PTHR46520">
    <property type="entry name" value="SERINE BETA-LACTAMASE-LIKE PROTEIN LACTB, MITOCHONDRIAL"/>
    <property type="match status" value="1"/>
</dbReference>
<dbReference type="Proteomes" id="UP001177023">
    <property type="component" value="Unassembled WGS sequence"/>
</dbReference>
<sequence length="137" mass="14744">MLWKNGRYAVAFATTAALKTGKEPDSASTEPAKPQDVLNSLTESAVRRYMIQKGIPGLTIGLTYNGKLIYSAGFGYSDVETGGKCNGQTVMRIASISKPITATVTALLLRDGKVELDKSIHVSFSAIQQKPDLELHI</sequence>
<dbReference type="InterPro" id="IPR012338">
    <property type="entry name" value="Beta-lactam/transpept-like"/>
</dbReference>
<dbReference type="Pfam" id="PF00144">
    <property type="entry name" value="Beta-lactamase"/>
    <property type="match status" value="1"/>
</dbReference>
<proteinExistence type="predicted"/>
<dbReference type="AlphaFoldDB" id="A0AA36D1J0"/>
<evidence type="ECO:0000313" key="2">
    <source>
        <dbReference type="EMBL" id="CAJ0578365.1"/>
    </source>
</evidence>
<accession>A0AA36D1J0</accession>
<dbReference type="EMBL" id="CATQJA010002653">
    <property type="protein sequence ID" value="CAJ0578365.1"/>
    <property type="molecule type" value="Genomic_DNA"/>
</dbReference>
<organism evidence="2 3">
    <name type="scientific">Mesorhabditis spiculigera</name>
    <dbReference type="NCBI Taxonomy" id="96644"/>
    <lineage>
        <taxon>Eukaryota</taxon>
        <taxon>Metazoa</taxon>
        <taxon>Ecdysozoa</taxon>
        <taxon>Nematoda</taxon>
        <taxon>Chromadorea</taxon>
        <taxon>Rhabditida</taxon>
        <taxon>Rhabditina</taxon>
        <taxon>Rhabditomorpha</taxon>
        <taxon>Rhabditoidea</taxon>
        <taxon>Rhabditidae</taxon>
        <taxon>Mesorhabditinae</taxon>
        <taxon>Mesorhabditis</taxon>
    </lineage>
</organism>
<protein>
    <recommendedName>
        <fullName evidence="1">Beta-lactamase-related domain-containing protein</fullName>
    </recommendedName>
</protein>
<feature type="domain" description="Beta-lactamase-related" evidence="1">
    <location>
        <begin position="44"/>
        <end position="120"/>
    </location>
</feature>
<feature type="non-terminal residue" evidence="2">
    <location>
        <position position="137"/>
    </location>
</feature>
<evidence type="ECO:0000259" key="1">
    <source>
        <dbReference type="Pfam" id="PF00144"/>
    </source>
</evidence>
<dbReference type="InterPro" id="IPR001466">
    <property type="entry name" value="Beta-lactam-related"/>
</dbReference>
<reference evidence="2" key="1">
    <citation type="submission" date="2023-06" db="EMBL/GenBank/DDBJ databases">
        <authorList>
            <person name="Delattre M."/>
        </authorList>
    </citation>
    <scope>NUCLEOTIDE SEQUENCE</scope>
    <source>
        <strain evidence="2">AF72</strain>
    </source>
</reference>
<comment type="caution">
    <text evidence="2">The sequence shown here is derived from an EMBL/GenBank/DDBJ whole genome shotgun (WGS) entry which is preliminary data.</text>
</comment>
<dbReference type="GO" id="GO:0019216">
    <property type="term" value="P:regulation of lipid metabolic process"/>
    <property type="evidence" value="ECO:0007669"/>
    <property type="project" value="TreeGrafter"/>
</dbReference>
<keyword evidence="3" id="KW-1185">Reference proteome</keyword>
<dbReference type="InterPro" id="IPR052794">
    <property type="entry name" value="Mito_Ser_Protease_LACTB"/>
</dbReference>